<proteinExistence type="predicted"/>
<dbReference type="Gene3D" id="3.80.10.10">
    <property type="entry name" value="Ribonuclease Inhibitor"/>
    <property type="match status" value="1"/>
</dbReference>
<dbReference type="EMBL" id="QGNW01000725">
    <property type="protein sequence ID" value="RVW64143.1"/>
    <property type="molecule type" value="Genomic_DNA"/>
</dbReference>
<reference evidence="1 2" key="1">
    <citation type="journal article" date="2018" name="PLoS Genet.">
        <title>Population sequencing reveals clonal diversity and ancestral inbreeding in the grapevine cultivar Chardonnay.</title>
        <authorList>
            <person name="Roach M.J."/>
            <person name="Johnson D.L."/>
            <person name="Bohlmann J."/>
            <person name="van Vuuren H.J."/>
            <person name="Jones S.J."/>
            <person name="Pretorius I.S."/>
            <person name="Schmidt S.A."/>
            <person name="Borneman A.R."/>
        </authorList>
    </citation>
    <scope>NUCLEOTIDE SEQUENCE [LARGE SCALE GENOMIC DNA]</scope>
    <source>
        <strain evidence="2">cv. Chardonnay</strain>
        <tissue evidence="1">Leaf</tissue>
    </source>
</reference>
<dbReference type="InterPro" id="IPR036047">
    <property type="entry name" value="F-box-like_dom_sf"/>
</dbReference>
<evidence type="ECO:0000313" key="2">
    <source>
        <dbReference type="Proteomes" id="UP000288805"/>
    </source>
</evidence>
<dbReference type="Gene3D" id="1.20.1280.50">
    <property type="match status" value="1"/>
</dbReference>
<dbReference type="Proteomes" id="UP000288805">
    <property type="component" value="Unassembled WGS sequence"/>
</dbReference>
<evidence type="ECO:0000313" key="1">
    <source>
        <dbReference type="EMBL" id="RVW64143.1"/>
    </source>
</evidence>
<dbReference type="SUPFAM" id="SSF81383">
    <property type="entry name" value="F-box domain"/>
    <property type="match status" value="1"/>
</dbReference>
<dbReference type="SUPFAM" id="SSF52047">
    <property type="entry name" value="RNI-like"/>
    <property type="match status" value="1"/>
</dbReference>
<protein>
    <recommendedName>
        <fullName evidence="3">F-box/LRR-repeat protein</fullName>
    </recommendedName>
</protein>
<dbReference type="PANTHER" id="PTHR38926">
    <property type="entry name" value="F-BOX DOMAIN CONTAINING PROTEIN, EXPRESSED"/>
    <property type="match status" value="1"/>
</dbReference>
<organism evidence="1 2">
    <name type="scientific">Vitis vinifera</name>
    <name type="common">Grape</name>
    <dbReference type="NCBI Taxonomy" id="29760"/>
    <lineage>
        <taxon>Eukaryota</taxon>
        <taxon>Viridiplantae</taxon>
        <taxon>Streptophyta</taxon>
        <taxon>Embryophyta</taxon>
        <taxon>Tracheophyta</taxon>
        <taxon>Spermatophyta</taxon>
        <taxon>Magnoliopsida</taxon>
        <taxon>eudicotyledons</taxon>
        <taxon>Gunneridae</taxon>
        <taxon>Pentapetalae</taxon>
        <taxon>rosids</taxon>
        <taxon>Vitales</taxon>
        <taxon>Vitaceae</taxon>
        <taxon>Viteae</taxon>
        <taxon>Vitis</taxon>
    </lineage>
</organism>
<dbReference type="AlphaFoldDB" id="A0A438FW02"/>
<dbReference type="PANTHER" id="PTHR38926:SF5">
    <property type="entry name" value="F-BOX AND LEUCINE-RICH REPEAT PROTEIN 6"/>
    <property type="match status" value="1"/>
</dbReference>
<evidence type="ECO:0008006" key="3">
    <source>
        <dbReference type="Google" id="ProtNLM"/>
    </source>
</evidence>
<gene>
    <name evidence="1" type="ORF">CK203_052601</name>
</gene>
<accession>A0A438FW02</accession>
<name>A0A438FW02_VITVI</name>
<comment type="caution">
    <text evidence="1">The sequence shown here is derived from an EMBL/GenBank/DDBJ whole genome shotgun (WGS) entry which is preliminary data.</text>
</comment>
<dbReference type="InterPro" id="IPR032675">
    <property type="entry name" value="LRR_dom_sf"/>
</dbReference>
<sequence length="286" mass="33303">MDCLVNVLGRVEMDSLLFAVPYVCKSWYKVSLDPVCWKRLVFPHFEQMVMKRFMEVYQSIGPFSVTSFINSIVRRSNRLATALVLPDYCTKEALEYAADEELGSHPLMYVWTPWKERNRRSFEDAERCPALKVLELPNDLLKRESAIIPELISKWRNLEQLRLERPSNLEEILHQISCHCKNFFGLSVIDSEVWENEVSAIVSLPNIKYLILRGTFIERKSLVMILQGCNKLELLDIRDCIGFEGDDELLNLASHINAFKLGGSKLSIWHDEYYCSYDSDCGYDYY</sequence>